<evidence type="ECO:0000313" key="8">
    <source>
        <dbReference type="EMBL" id="KND03316.1"/>
    </source>
</evidence>
<comment type="catalytic activity">
    <reaction evidence="1 5">
        <text>Thiol-dependent hydrolysis of ester, thioester, amide, peptide and isopeptide bonds formed by the C-terminal Gly of ubiquitin (a 76-residue protein attached to proteins as an intracellular targeting signal).</text>
        <dbReference type="EC" id="3.4.19.12"/>
    </reaction>
</comment>
<dbReference type="GO" id="GO:0005634">
    <property type="term" value="C:nucleus"/>
    <property type="evidence" value="ECO:0007669"/>
    <property type="project" value="TreeGrafter"/>
</dbReference>
<protein>
    <recommendedName>
        <fullName evidence="5">Ubiquitin carboxyl-terminal hydrolase</fullName>
        <ecNumber evidence="5">3.4.19.12</ecNumber>
    </recommendedName>
</protein>
<dbReference type="InterPro" id="IPR001394">
    <property type="entry name" value="Peptidase_C19_UCH"/>
</dbReference>
<proteinExistence type="inferred from homology"/>
<dbReference type="GO" id="GO:0006508">
    <property type="term" value="P:proteolysis"/>
    <property type="evidence" value="ECO:0007669"/>
    <property type="project" value="UniProtKB-KW"/>
</dbReference>
<dbReference type="Gene3D" id="3.90.70.10">
    <property type="entry name" value="Cysteine proteinases"/>
    <property type="match status" value="1"/>
</dbReference>
<feature type="compositionally biased region" description="Gly residues" evidence="6">
    <location>
        <begin position="587"/>
        <end position="598"/>
    </location>
</feature>
<evidence type="ECO:0000313" key="9">
    <source>
        <dbReference type="Proteomes" id="UP000053201"/>
    </source>
</evidence>
<keyword evidence="5" id="KW-0833">Ubl conjugation pathway</keyword>
<feature type="compositionally biased region" description="Low complexity" evidence="6">
    <location>
        <begin position="87"/>
        <end position="99"/>
    </location>
</feature>
<reference evidence="8 9" key="1">
    <citation type="submission" date="2009-08" db="EMBL/GenBank/DDBJ databases">
        <title>The Genome Sequence of Spizellomyces punctatus strain DAOM BR117.</title>
        <authorList>
            <consortium name="The Broad Institute Genome Sequencing Platform"/>
            <person name="Russ C."/>
            <person name="Cuomo C."/>
            <person name="Shea T."/>
            <person name="Young S.K."/>
            <person name="Zeng Q."/>
            <person name="Koehrsen M."/>
            <person name="Haas B."/>
            <person name="Borodovsky M."/>
            <person name="Guigo R."/>
            <person name="Alvarado L."/>
            <person name="Berlin A."/>
            <person name="Bochicchio J."/>
            <person name="Borenstein D."/>
            <person name="Chapman S."/>
            <person name="Chen Z."/>
            <person name="Engels R."/>
            <person name="Freedman E."/>
            <person name="Gellesch M."/>
            <person name="Goldberg J."/>
            <person name="Griggs A."/>
            <person name="Gujja S."/>
            <person name="Heiman D."/>
            <person name="Hepburn T."/>
            <person name="Howarth C."/>
            <person name="Jen D."/>
            <person name="Larson L."/>
            <person name="Lewis B."/>
            <person name="Mehta T."/>
            <person name="Park D."/>
            <person name="Pearson M."/>
            <person name="Roberts A."/>
            <person name="Saif S."/>
            <person name="Shenoy N."/>
            <person name="Sisk P."/>
            <person name="Stolte C."/>
            <person name="Sykes S."/>
            <person name="Thomson T."/>
            <person name="Walk T."/>
            <person name="White J."/>
            <person name="Yandava C."/>
            <person name="Burger G."/>
            <person name="Gray M.W."/>
            <person name="Holland P.W.H."/>
            <person name="King N."/>
            <person name="Lang F.B.F."/>
            <person name="Roger A.J."/>
            <person name="Ruiz-Trillo I."/>
            <person name="Lander E."/>
            <person name="Nusbaum C."/>
        </authorList>
    </citation>
    <scope>NUCLEOTIDE SEQUENCE [LARGE SCALE GENOMIC DNA]</scope>
    <source>
        <strain evidence="8 9">DAOM BR117</strain>
    </source>
</reference>
<name>A0A0L0HPI6_SPIPD</name>
<dbReference type="InterPro" id="IPR018200">
    <property type="entry name" value="USP_CS"/>
</dbReference>
<evidence type="ECO:0000256" key="6">
    <source>
        <dbReference type="SAM" id="MobiDB-lite"/>
    </source>
</evidence>
<feature type="region of interest" description="Disordered" evidence="6">
    <location>
        <begin position="84"/>
        <end position="150"/>
    </location>
</feature>
<dbReference type="VEuPathDB" id="FungiDB:SPPG_09016"/>
<feature type="compositionally biased region" description="Polar residues" evidence="6">
    <location>
        <begin position="133"/>
        <end position="147"/>
    </location>
</feature>
<dbReference type="PROSITE" id="PS50235">
    <property type="entry name" value="USP_3"/>
    <property type="match status" value="1"/>
</dbReference>
<evidence type="ECO:0000256" key="1">
    <source>
        <dbReference type="ARBA" id="ARBA00000707"/>
    </source>
</evidence>
<dbReference type="InterPro" id="IPR050164">
    <property type="entry name" value="Peptidase_C19"/>
</dbReference>
<dbReference type="PANTHER" id="PTHR24006:SF733">
    <property type="entry name" value="RE52890P"/>
    <property type="match status" value="1"/>
</dbReference>
<feature type="compositionally biased region" description="Basic and acidic residues" evidence="6">
    <location>
        <begin position="568"/>
        <end position="586"/>
    </location>
</feature>
<dbReference type="EMBL" id="KQ257452">
    <property type="protein sequence ID" value="KND03316.1"/>
    <property type="molecule type" value="Genomic_DNA"/>
</dbReference>
<feature type="domain" description="USP" evidence="7">
    <location>
        <begin position="33"/>
        <end position="465"/>
    </location>
</feature>
<keyword evidence="4 5" id="KW-0378">Hydrolase</keyword>
<organism evidence="8 9">
    <name type="scientific">Spizellomyces punctatus (strain DAOM BR117)</name>
    <dbReference type="NCBI Taxonomy" id="645134"/>
    <lineage>
        <taxon>Eukaryota</taxon>
        <taxon>Fungi</taxon>
        <taxon>Fungi incertae sedis</taxon>
        <taxon>Chytridiomycota</taxon>
        <taxon>Chytridiomycota incertae sedis</taxon>
        <taxon>Chytridiomycetes</taxon>
        <taxon>Spizellomycetales</taxon>
        <taxon>Spizellomycetaceae</taxon>
        <taxon>Spizellomyces</taxon>
    </lineage>
</organism>
<accession>A0A0L0HPI6</accession>
<keyword evidence="3 5" id="KW-0645">Protease</keyword>
<dbReference type="SUPFAM" id="SSF54001">
    <property type="entry name" value="Cysteine proteinases"/>
    <property type="match status" value="1"/>
</dbReference>
<dbReference type="GO" id="GO:0005829">
    <property type="term" value="C:cytosol"/>
    <property type="evidence" value="ECO:0007669"/>
    <property type="project" value="TreeGrafter"/>
</dbReference>
<dbReference type="OrthoDB" id="27652at2759"/>
<dbReference type="GO" id="GO:0016579">
    <property type="term" value="P:protein deubiquitination"/>
    <property type="evidence" value="ECO:0007669"/>
    <property type="project" value="InterPro"/>
</dbReference>
<feature type="compositionally biased region" description="Basic and acidic residues" evidence="6">
    <location>
        <begin position="106"/>
        <end position="132"/>
    </location>
</feature>
<dbReference type="GO" id="GO:0004843">
    <property type="term" value="F:cysteine-type deubiquitinase activity"/>
    <property type="evidence" value="ECO:0007669"/>
    <property type="project" value="UniProtKB-UniRule"/>
</dbReference>
<evidence type="ECO:0000256" key="5">
    <source>
        <dbReference type="RuleBase" id="RU366025"/>
    </source>
</evidence>
<feature type="compositionally biased region" description="Polar residues" evidence="6">
    <location>
        <begin position="490"/>
        <end position="507"/>
    </location>
</feature>
<dbReference type="CDD" id="cd02663">
    <property type="entry name" value="Peptidase_C19G"/>
    <property type="match status" value="1"/>
</dbReference>
<keyword evidence="5" id="KW-0788">Thiol protease</keyword>
<dbReference type="Proteomes" id="UP000053201">
    <property type="component" value="Unassembled WGS sequence"/>
</dbReference>
<dbReference type="RefSeq" id="XP_016611355.1">
    <property type="nucleotide sequence ID" value="XM_016757169.1"/>
</dbReference>
<dbReference type="OMA" id="ANFGNTC"/>
<feature type="region of interest" description="Disordered" evidence="6">
    <location>
        <begin position="480"/>
        <end position="598"/>
    </location>
</feature>
<dbReference type="PANTHER" id="PTHR24006">
    <property type="entry name" value="UBIQUITIN CARBOXYL-TERMINAL HYDROLASE"/>
    <property type="match status" value="1"/>
</dbReference>
<dbReference type="PROSITE" id="PS00973">
    <property type="entry name" value="USP_2"/>
    <property type="match status" value="1"/>
</dbReference>
<dbReference type="Pfam" id="PF00443">
    <property type="entry name" value="UCH"/>
    <property type="match status" value="1"/>
</dbReference>
<dbReference type="AlphaFoldDB" id="A0A0L0HPI6"/>
<evidence type="ECO:0000259" key="7">
    <source>
        <dbReference type="PROSITE" id="PS50235"/>
    </source>
</evidence>
<keyword evidence="9" id="KW-1185">Reference proteome</keyword>
<dbReference type="PROSITE" id="PS00972">
    <property type="entry name" value="USP_1"/>
    <property type="match status" value="1"/>
</dbReference>
<dbReference type="STRING" id="645134.A0A0L0HPI6"/>
<comment type="similarity">
    <text evidence="2 5">Belongs to the peptidase C19 family.</text>
</comment>
<dbReference type="eggNOG" id="KOG1864">
    <property type="taxonomic scope" value="Eukaryota"/>
</dbReference>
<dbReference type="InParanoid" id="A0A0L0HPI6"/>
<evidence type="ECO:0000256" key="4">
    <source>
        <dbReference type="ARBA" id="ARBA00022801"/>
    </source>
</evidence>
<feature type="compositionally biased region" description="Basic and acidic residues" evidence="6">
    <location>
        <begin position="551"/>
        <end position="561"/>
    </location>
</feature>
<dbReference type="FunCoup" id="A0A0L0HPI6">
    <property type="interactions" value="298"/>
</dbReference>
<dbReference type="GeneID" id="27692141"/>
<gene>
    <name evidence="8" type="ORF">SPPG_09016</name>
</gene>
<dbReference type="InterPro" id="IPR038765">
    <property type="entry name" value="Papain-like_cys_pep_sf"/>
</dbReference>
<evidence type="ECO:0000256" key="2">
    <source>
        <dbReference type="ARBA" id="ARBA00009085"/>
    </source>
</evidence>
<sequence length="598" mass="66373">MSFLKWIGNMGSAGGRPSSITSDWANTGNDRYFGLENFGNTCYCNSVVQALYFCKPFRECVQEYSYPLSAALLTAASENIALPPSTPNLRTTSSTTSLNGYFRADGSGKDQRSGLTDKENGVKLEKKRKDSSAKSSLVNKPISQSATPPIPTILEGIEPAEANQETLLSALHELFVKITSQKKKTGVVAPQQFVTILKKENELFRSTMHQDAHEMLNYLLNAIAEILLRHRKEFSEKLKALPSAIIPPAFDTVFPPTNGTLEEPVDKPASWVHALFEGILTNETKCLTCETVTSRDEAFLDLSVDVEPNSSLSSCLRNFSKSETLCQKNKFFCDTCRSLQEAQKRMKVKKTPNILAVHLKRFKYQEKLQRYIKLSYRVPFPLELRLFNTTDDAEDPDRLYRLFAVIVHIGSGPHHGHYVTLVKSHEQWLLFDDDDVSPVEESELQKYYGDTNAVGCGYIFFYTAVDFDAGDLIRSMKPSEELAPPAEPNTALSESQTDSNPLLSNTPIQPPLAKKKLGKRPSLPAIMGDTKQETNGAGSSDVGDAVGNWGGEKDKDRDKEGWGWFGIGKKDKEKDKEKEKEKEKGKLGIGGGDKGAGR</sequence>
<dbReference type="InterPro" id="IPR028889">
    <property type="entry name" value="USP"/>
</dbReference>
<evidence type="ECO:0000256" key="3">
    <source>
        <dbReference type="ARBA" id="ARBA00022670"/>
    </source>
</evidence>
<dbReference type="EC" id="3.4.19.12" evidence="5"/>